<dbReference type="InterPro" id="IPR013122">
    <property type="entry name" value="PKD1_2_channel"/>
</dbReference>
<dbReference type="SUPFAM" id="SSF48403">
    <property type="entry name" value="Ankyrin repeat"/>
    <property type="match status" value="1"/>
</dbReference>
<dbReference type="Gene3D" id="1.25.40.20">
    <property type="entry name" value="Ankyrin repeat-containing domain"/>
    <property type="match status" value="1"/>
</dbReference>
<evidence type="ECO:0000259" key="10">
    <source>
        <dbReference type="Pfam" id="PF08016"/>
    </source>
</evidence>
<evidence type="ECO:0000256" key="4">
    <source>
        <dbReference type="ARBA" id="ARBA00022737"/>
    </source>
</evidence>
<protein>
    <submittedName>
        <fullName evidence="12">Ankyrin repeat and protein kinase domain-containing protein 1</fullName>
    </submittedName>
</protein>
<feature type="repeat" description="ANK" evidence="8">
    <location>
        <begin position="658"/>
        <end position="683"/>
    </location>
</feature>
<feature type="repeat" description="ANK" evidence="8">
    <location>
        <begin position="526"/>
        <end position="551"/>
    </location>
</feature>
<dbReference type="SMART" id="SM00248">
    <property type="entry name" value="ANK"/>
    <property type="match status" value="7"/>
</dbReference>
<dbReference type="GO" id="GO:0016301">
    <property type="term" value="F:kinase activity"/>
    <property type="evidence" value="ECO:0007669"/>
    <property type="project" value="UniProtKB-KW"/>
</dbReference>
<keyword evidence="5 9" id="KW-1133">Transmembrane helix</keyword>
<evidence type="ECO:0000256" key="8">
    <source>
        <dbReference type="PROSITE-ProRule" id="PRU00023"/>
    </source>
</evidence>
<dbReference type="PANTHER" id="PTHR24198:SF165">
    <property type="entry name" value="ANKYRIN REPEAT-CONTAINING PROTEIN-RELATED"/>
    <property type="match status" value="1"/>
</dbReference>
<dbReference type="OrthoDB" id="20872at2759"/>
<evidence type="ECO:0000256" key="7">
    <source>
        <dbReference type="ARBA" id="ARBA00023136"/>
    </source>
</evidence>
<dbReference type="Proteomes" id="UP000241890">
    <property type="component" value="Unassembled WGS sequence"/>
</dbReference>
<dbReference type="PROSITE" id="PS50297">
    <property type="entry name" value="ANK_REP_REGION"/>
    <property type="match status" value="3"/>
</dbReference>
<evidence type="ECO:0000313" key="13">
    <source>
        <dbReference type="Proteomes" id="UP000241890"/>
    </source>
</evidence>
<dbReference type="Pfam" id="PF20519">
    <property type="entry name" value="Polycystin_dom"/>
    <property type="match status" value="1"/>
</dbReference>
<sequence length="1563" mass="173450">MKSQVAAGHLERKWTDWIKIEVPGSLETVAEPDKQTLVEAGKDTVEIDTETNTSEGDDSIVTFTIIEEDEDLSHFSKSLFSGVIAAKDLLGSRLKSSRFELECTDGSNNRIDVHVASGPLESAQLERPTPLRVDISDHSFATSCEILFLEASGRLQVYDTLNLNEIHCLQADKICALHIRGVYPDDIEEVPLHNAQDNILPHWHDKFGVLFSAYDPREVCLSALSLFEQLGRLFAMVQSQLNDASKSIVRADTSRDMLLQLLSSAGTSLQFPSKEDESCFLHGIESNGIGGVDAEALAQLLSDLHVLAQSSSPDTQPGREEALQRILRILSDNISEVLAVHRVVHSPESSFDIAHEQRVSHFKALVGMRDNEMLKALAFASLTPRAVRADLNSSWYSLFVQWSAHQDECSAVLETLLGVQAALVRAQVPGGYREAVFEASEDLGHEAISSLFLAQLGDSVTVNILRRMLRKVHGEDGHTRLSLFSVRGRRSPRFWTSLQRACQYGYIECVRELISHRADIQAVSPNGDTPVQIAVRHRSVEIVQLLCTKGARRDDAALLSSIENGQVEILQILHSHWPEAAKMYRGELDRTLLHIACERQGSGEDKIVPALIQMGVSVNEVDVIGRTALHNAASMGNPSAVRCLMEAGADDTLPTRLEGSTIIHEAAKKGRISVLQFLLQNSSGETVDALDRRGRTPVCYAFDRRKYLEMALFCLFESLKCASHEAIRNMSFTGEIKTFASLIEQRYSSPHRSKQEKNEIKILKGKLKIMCGSAFESDFDTSFPIFDENVLSFFPEESCRALGAMDLDTPEKELKSMLRDVIEALFVEIRRADAILSILLEAGADIDHVDDDDKPAFDDAYRLEYFETKRDELETAFIRRSGLAHDQPIFRNKIMHQAVHAAWVDQGLRFKAFRALAYWAIVLGLLTLVAIRYSGRDVYESYSIQATISNRVSSGTAGDLEDVSDLDSWNDYVENVFIEALWPAADVSDSSSNENMLGGGLTFLGRPRYRQVRTLPESCSATMPSLLPAADATCYAPYSQGTFKALDDTLENRTDFGCKLRNGTDLDIAWEDSPAVPFFGKFGFYKGGGVSVSFDMPDRLGEDSSAELIVLDQEEQEWWVCEAKKMRNPDDPEGRSNVQIQNGDKIFDPQDLRWLPTGKHVKDGHFAIGQVAEVAAGPNRQACSGMIVSVNVHSEPCTYSVFTFSSPSVLLQYVPENAIREVSDYAIAEIRSPPRGNKFLARSTARQHRKGVGLLRARALDLIHAAKGQFGRLADEGFSGVLASLFGDISPYWSDPFNYIDLSIMFLACALVAAHLSLLSKVADKRVNWQETSASNVFIDVSDIMWYATIRQYLLAGVVFLCYLKTLEYLRVAATFAIPVMIIIGMLVKLMSFLAILAVFVLAFGLFDYVVFGLKYAPANSVMKALVFTVRGALGELDFDGKYEMDQIVGTGMTMLAAVLLVILLLNLLIAVMSEAYEEVKSTAEARWCYMQFAAIYRREQGAEFWTILWQSRPAQALRVLLARCFNAGGLSAQQQVVPVNVSDRTDVVAHDVPGKLADPNRD</sequence>
<evidence type="ECO:0000256" key="1">
    <source>
        <dbReference type="ARBA" id="ARBA00004141"/>
    </source>
</evidence>
<feature type="transmembrane region" description="Helical" evidence="9">
    <location>
        <begin position="1376"/>
        <end position="1407"/>
    </location>
</feature>
<evidence type="ECO:0000256" key="9">
    <source>
        <dbReference type="SAM" id="Phobius"/>
    </source>
</evidence>
<dbReference type="InterPro" id="IPR002110">
    <property type="entry name" value="Ankyrin_rpt"/>
</dbReference>
<dbReference type="EMBL" id="BEYU01000050">
    <property type="protein sequence ID" value="GBG28918.1"/>
    <property type="molecule type" value="Genomic_DNA"/>
</dbReference>
<keyword evidence="12" id="KW-0418">Kinase</keyword>
<evidence type="ECO:0000256" key="3">
    <source>
        <dbReference type="ARBA" id="ARBA00022692"/>
    </source>
</evidence>
<evidence type="ECO:0000256" key="5">
    <source>
        <dbReference type="ARBA" id="ARBA00022989"/>
    </source>
</evidence>
<keyword evidence="12" id="KW-0808">Transferase</keyword>
<evidence type="ECO:0000259" key="11">
    <source>
        <dbReference type="Pfam" id="PF20519"/>
    </source>
</evidence>
<accession>A0A2R5GGN1</accession>
<comment type="caution">
    <text evidence="12">The sequence shown here is derived from an EMBL/GenBank/DDBJ whole genome shotgun (WGS) entry which is preliminary data.</text>
</comment>
<feature type="transmembrane region" description="Helical" evidence="9">
    <location>
        <begin position="916"/>
        <end position="935"/>
    </location>
</feature>
<feature type="domain" description="Polycystin cation channel PKD1/PKD2" evidence="10">
    <location>
        <begin position="1292"/>
        <end position="1480"/>
    </location>
</feature>
<dbReference type="Pfam" id="PF12796">
    <property type="entry name" value="Ank_2"/>
    <property type="match status" value="2"/>
</dbReference>
<evidence type="ECO:0000256" key="6">
    <source>
        <dbReference type="ARBA" id="ARBA00023043"/>
    </source>
</evidence>
<feature type="transmembrane region" description="Helical" evidence="9">
    <location>
        <begin position="1448"/>
        <end position="1472"/>
    </location>
</feature>
<comment type="subcellular location">
    <subcellularLocation>
        <location evidence="1">Membrane</location>
        <topology evidence="1">Multi-pass membrane protein</topology>
    </subcellularLocation>
</comment>
<feature type="domain" description="Polycystin" evidence="11">
    <location>
        <begin position="959"/>
        <end position="1044"/>
    </location>
</feature>
<gene>
    <name evidence="12" type="ORF">FCC1311_051392</name>
</gene>
<proteinExistence type="inferred from homology"/>
<dbReference type="PROSITE" id="PS50088">
    <property type="entry name" value="ANK_REPEAT"/>
    <property type="match status" value="3"/>
</dbReference>
<feature type="repeat" description="ANK" evidence="8">
    <location>
        <begin position="624"/>
        <end position="656"/>
    </location>
</feature>
<keyword evidence="3 9" id="KW-0812">Transmembrane</keyword>
<evidence type="ECO:0000256" key="2">
    <source>
        <dbReference type="ARBA" id="ARBA00007200"/>
    </source>
</evidence>
<dbReference type="PANTHER" id="PTHR24198">
    <property type="entry name" value="ANKYRIN REPEAT AND PROTEIN KINASE DOMAIN-CONTAINING PROTEIN"/>
    <property type="match status" value="1"/>
</dbReference>
<dbReference type="InParanoid" id="A0A2R5GGN1"/>
<feature type="transmembrane region" description="Helical" evidence="9">
    <location>
        <begin position="1299"/>
        <end position="1319"/>
    </location>
</feature>
<reference evidence="12 13" key="1">
    <citation type="submission" date="2017-12" db="EMBL/GenBank/DDBJ databases">
        <title>Sequencing, de novo assembly and annotation of complete genome of a new Thraustochytrid species, strain FCC1311.</title>
        <authorList>
            <person name="Sedici K."/>
            <person name="Godart F."/>
            <person name="Aiese Cigliano R."/>
            <person name="Sanseverino W."/>
            <person name="Barakat M."/>
            <person name="Ortet P."/>
            <person name="Marechal E."/>
            <person name="Cagnac O."/>
            <person name="Amato A."/>
        </authorList>
    </citation>
    <scope>NUCLEOTIDE SEQUENCE [LARGE SCALE GENOMIC DNA]</scope>
</reference>
<dbReference type="GO" id="GO:0016020">
    <property type="term" value="C:membrane"/>
    <property type="evidence" value="ECO:0007669"/>
    <property type="project" value="UniProtKB-SubCell"/>
</dbReference>
<keyword evidence="7 9" id="KW-0472">Membrane</keyword>
<dbReference type="InterPro" id="IPR036770">
    <property type="entry name" value="Ankyrin_rpt-contain_sf"/>
</dbReference>
<dbReference type="InterPro" id="IPR046791">
    <property type="entry name" value="Polycystin_dom"/>
</dbReference>
<keyword evidence="13" id="KW-1185">Reference proteome</keyword>
<feature type="transmembrane region" description="Helical" evidence="9">
    <location>
        <begin position="1344"/>
        <end position="1364"/>
    </location>
</feature>
<evidence type="ECO:0000313" key="12">
    <source>
        <dbReference type="EMBL" id="GBG28918.1"/>
    </source>
</evidence>
<name>A0A2R5GGN1_9STRA</name>
<comment type="similarity">
    <text evidence="2">Belongs to the polycystin family.</text>
</comment>
<keyword evidence="6 8" id="KW-0040">ANK repeat</keyword>
<dbReference type="Pfam" id="PF08016">
    <property type="entry name" value="PKD_channel"/>
    <property type="match status" value="1"/>
</dbReference>
<organism evidence="12 13">
    <name type="scientific">Hondaea fermentalgiana</name>
    <dbReference type="NCBI Taxonomy" id="2315210"/>
    <lineage>
        <taxon>Eukaryota</taxon>
        <taxon>Sar</taxon>
        <taxon>Stramenopiles</taxon>
        <taxon>Bigyra</taxon>
        <taxon>Labyrinthulomycetes</taxon>
        <taxon>Thraustochytrida</taxon>
        <taxon>Thraustochytriidae</taxon>
        <taxon>Hondaea</taxon>
    </lineage>
</organism>
<keyword evidence="4" id="KW-0677">Repeat</keyword>